<proteinExistence type="predicted"/>
<organism evidence="1 2">
    <name type="scientific">Xanthomonas sacchari</name>
    <dbReference type="NCBI Taxonomy" id="56458"/>
    <lineage>
        <taxon>Bacteria</taxon>
        <taxon>Pseudomonadati</taxon>
        <taxon>Pseudomonadota</taxon>
        <taxon>Gammaproteobacteria</taxon>
        <taxon>Lysobacterales</taxon>
        <taxon>Lysobacteraceae</taxon>
        <taxon>Xanthomonas</taxon>
    </lineage>
</organism>
<protein>
    <submittedName>
        <fullName evidence="1">Uncharacterized protein</fullName>
    </submittedName>
</protein>
<dbReference type="EMBL" id="CP099534">
    <property type="protein sequence ID" value="UYK88826.1"/>
    <property type="molecule type" value="Genomic_DNA"/>
</dbReference>
<name>A0AA46Y8G0_9XANT</name>
<dbReference type="RefSeq" id="WP_267093163.1">
    <property type="nucleotide sequence ID" value="NZ_CP099534.1"/>
</dbReference>
<sequence>MTIIRNRFNCDLFSFEVVTSERLKLIGIYDKDFRCKEGGFQGYFGVKIERINLVRILIDLRSLGINCFSVPHCYKEKRLLGKSECLRFAKKYASSIGASVAEEGILLSPDLPLYQTFNIVDSCQEKAGGVVRVDRLDGHIWTLLEFEEYMYDFNGLLI</sequence>
<evidence type="ECO:0000313" key="2">
    <source>
        <dbReference type="Proteomes" id="UP001164392"/>
    </source>
</evidence>
<dbReference type="AlphaFoldDB" id="A0AA46Y8G0"/>
<gene>
    <name evidence="1" type="ORF">NG824_20580</name>
</gene>
<evidence type="ECO:0000313" key="1">
    <source>
        <dbReference type="EMBL" id="UYK88826.1"/>
    </source>
</evidence>
<accession>A0AA46Y8G0</accession>
<reference evidence="1" key="1">
    <citation type="submission" date="2022-06" db="EMBL/GenBank/DDBJ databases">
        <title>Dynamics of rice microbiomes reveals core vertical transmitted seed endophytes.</title>
        <authorList>
            <person name="Liao K."/>
            <person name="Zhang X."/>
        </authorList>
    </citation>
    <scope>NUCLEOTIDE SEQUENCE</scope>
    <source>
        <strain evidence="1">JR3-14</strain>
    </source>
</reference>
<dbReference type="Proteomes" id="UP001164392">
    <property type="component" value="Chromosome"/>
</dbReference>